<dbReference type="EC" id="6.1.1.4" evidence="9"/>
<dbReference type="Gene3D" id="1.10.730.10">
    <property type="entry name" value="Isoleucyl-tRNA Synthetase, Domain 1"/>
    <property type="match status" value="1"/>
</dbReference>
<evidence type="ECO:0000259" key="12">
    <source>
        <dbReference type="Pfam" id="PF08264"/>
    </source>
</evidence>
<name>A0A286TVM2_9BACT</name>
<dbReference type="Pfam" id="PF08264">
    <property type="entry name" value="Anticodon_1"/>
    <property type="match status" value="1"/>
</dbReference>
<keyword evidence="5 9" id="KW-0067">ATP-binding</keyword>
<evidence type="ECO:0000256" key="3">
    <source>
        <dbReference type="ARBA" id="ARBA00022598"/>
    </source>
</evidence>
<dbReference type="InterPro" id="IPR015413">
    <property type="entry name" value="Methionyl/Leucyl_tRNA_Synth"/>
</dbReference>
<dbReference type="CDD" id="cd07958">
    <property type="entry name" value="Anticodon_Ia_Leu_BEm"/>
    <property type="match status" value="1"/>
</dbReference>
<evidence type="ECO:0000256" key="5">
    <source>
        <dbReference type="ARBA" id="ARBA00022840"/>
    </source>
</evidence>
<dbReference type="InterPro" id="IPR009080">
    <property type="entry name" value="tRNAsynth_Ia_anticodon-bd"/>
</dbReference>
<dbReference type="InterPro" id="IPR001412">
    <property type="entry name" value="aa-tRNA-synth_I_CS"/>
</dbReference>
<dbReference type="InterPro" id="IPR009008">
    <property type="entry name" value="Val/Leu/Ile-tRNA-synth_edit"/>
</dbReference>
<accession>A0A286TVM2</accession>
<keyword evidence="3 9" id="KW-0436">Ligase</keyword>
<comment type="similarity">
    <text evidence="1 9 10">Belongs to the class-I aminoacyl-tRNA synthetase family.</text>
</comment>
<keyword evidence="16" id="KW-1185">Reference proteome</keyword>
<evidence type="ECO:0000259" key="13">
    <source>
        <dbReference type="Pfam" id="PF09334"/>
    </source>
</evidence>
<comment type="caution">
    <text evidence="15">The sequence shown here is derived from an EMBL/GenBank/DDBJ whole genome shotgun (WGS) entry which is preliminary data.</text>
</comment>
<keyword evidence="4 9" id="KW-0547">Nucleotide-binding</keyword>
<reference evidence="16" key="1">
    <citation type="journal article" date="2017" name="Environ. Microbiol. Rep.">
        <title>Genetic Diversity of Marine Anaerobic Ammonium-Oxidizing Bacteria as Revealed by Genomic and Proteomic Analyses of 'Candidatus Scalindua japonica'.</title>
        <authorList>
            <person name="Oshiki M."/>
            <person name="Mizuto K."/>
            <person name="Kimura Z."/>
            <person name="Kindaichi T."/>
            <person name="Satoh H."/>
            <person name="Okabe S."/>
        </authorList>
    </citation>
    <scope>NUCLEOTIDE SEQUENCE [LARGE SCALE GENOMIC DNA]</scope>
    <source>
        <strain evidence="16">husup-a2</strain>
    </source>
</reference>
<feature type="short sequence motif" description="'KMSKS' region" evidence="9">
    <location>
        <begin position="585"/>
        <end position="589"/>
    </location>
</feature>
<dbReference type="PANTHER" id="PTHR43740:SF2">
    <property type="entry name" value="LEUCINE--TRNA LIGASE, MITOCHONDRIAL"/>
    <property type="match status" value="1"/>
</dbReference>
<protein>
    <recommendedName>
        <fullName evidence="9">Leucine--tRNA ligase</fullName>
        <ecNumber evidence="9">6.1.1.4</ecNumber>
    </recommendedName>
    <alternativeName>
        <fullName evidence="9">Leucyl-tRNA synthetase</fullName>
        <shortName evidence="9">LeuRS</shortName>
    </alternativeName>
</protein>
<dbReference type="InterPro" id="IPR002302">
    <property type="entry name" value="Leu-tRNA-ligase"/>
</dbReference>
<dbReference type="GO" id="GO:0005524">
    <property type="term" value="F:ATP binding"/>
    <property type="evidence" value="ECO:0007669"/>
    <property type="project" value="UniProtKB-UniRule"/>
</dbReference>
<feature type="binding site" evidence="9">
    <location>
        <position position="588"/>
    </location>
    <ligand>
        <name>ATP</name>
        <dbReference type="ChEBI" id="CHEBI:30616"/>
    </ligand>
</feature>
<dbReference type="AlphaFoldDB" id="A0A286TVM2"/>
<dbReference type="CDD" id="cd00812">
    <property type="entry name" value="LeuRS_core"/>
    <property type="match status" value="1"/>
</dbReference>
<dbReference type="InterPro" id="IPR014729">
    <property type="entry name" value="Rossmann-like_a/b/a_fold"/>
</dbReference>
<dbReference type="Proteomes" id="UP000218542">
    <property type="component" value="Unassembled WGS sequence"/>
</dbReference>
<dbReference type="RefSeq" id="WP_096893069.1">
    <property type="nucleotide sequence ID" value="NZ_BAOS01000005.1"/>
</dbReference>
<dbReference type="PROSITE" id="PS00178">
    <property type="entry name" value="AA_TRNA_LIGASE_I"/>
    <property type="match status" value="1"/>
</dbReference>
<dbReference type="PANTHER" id="PTHR43740">
    <property type="entry name" value="LEUCYL-TRNA SYNTHETASE"/>
    <property type="match status" value="1"/>
</dbReference>
<evidence type="ECO:0000256" key="10">
    <source>
        <dbReference type="RuleBase" id="RU363035"/>
    </source>
</evidence>
<feature type="domain" description="Aminoacyl-tRNA synthetase class Ia" evidence="11">
    <location>
        <begin position="424"/>
        <end position="624"/>
    </location>
</feature>
<feature type="domain" description="Leucyl-tRNA synthetase editing" evidence="14">
    <location>
        <begin position="223"/>
        <end position="409"/>
    </location>
</feature>
<dbReference type="GO" id="GO:0004823">
    <property type="term" value="F:leucine-tRNA ligase activity"/>
    <property type="evidence" value="ECO:0007669"/>
    <property type="project" value="UniProtKB-UniRule"/>
</dbReference>
<dbReference type="EMBL" id="BAOS01000005">
    <property type="protein sequence ID" value="GAX59929.1"/>
    <property type="molecule type" value="Genomic_DNA"/>
</dbReference>
<comment type="subcellular location">
    <subcellularLocation>
        <location evidence="9">Cytoplasm</location>
    </subcellularLocation>
</comment>
<keyword evidence="2 9" id="KW-0963">Cytoplasm</keyword>
<dbReference type="SUPFAM" id="SSF50677">
    <property type="entry name" value="ValRS/IleRS/LeuRS editing domain"/>
    <property type="match status" value="1"/>
</dbReference>
<evidence type="ECO:0000313" key="15">
    <source>
        <dbReference type="EMBL" id="GAX59929.1"/>
    </source>
</evidence>
<dbReference type="Gene3D" id="3.90.740.10">
    <property type="entry name" value="Valyl/Leucyl/Isoleucyl-tRNA synthetase, editing domain"/>
    <property type="match status" value="1"/>
</dbReference>
<dbReference type="GO" id="GO:0002161">
    <property type="term" value="F:aminoacyl-tRNA deacylase activity"/>
    <property type="evidence" value="ECO:0007669"/>
    <property type="project" value="InterPro"/>
</dbReference>
<comment type="catalytic activity">
    <reaction evidence="8 9">
        <text>tRNA(Leu) + L-leucine + ATP = L-leucyl-tRNA(Leu) + AMP + diphosphate</text>
        <dbReference type="Rhea" id="RHEA:11688"/>
        <dbReference type="Rhea" id="RHEA-COMP:9613"/>
        <dbReference type="Rhea" id="RHEA-COMP:9622"/>
        <dbReference type="ChEBI" id="CHEBI:30616"/>
        <dbReference type="ChEBI" id="CHEBI:33019"/>
        <dbReference type="ChEBI" id="CHEBI:57427"/>
        <dbReference type="ChEBI" id="CHEBI:78442"/>
        <dbReference type="ChEBI" id="CHEBI:78494"/>
        <dbReference type="ChEBI" id="CHEBI:456215"/>
        <dbReference type="EC" id="6.1.1.4"/>
    </reaction>
</comment>
<keyword evidence="7 9" id="KW-0030">Aminoacyl-tRNA synthetase</keyword>
<dbReference type="SUPFAM" id="SSF52374">
    <property type="entry name" value="Nucleotidylyl transferase"/>
    <property type="match status" value="1"/>
</dbReference>
<dbReference type="Pfam" id="PF09334">
    <property type="entry name" value="tRNA-synt_1g"/>
    <property type="match status" value="1"/>
</dbReference>
<organism evidence="15 16">
    <name type="scientific">Candidatus Scalindua japonica</name>
    <dbReference type="NCBI Taxonomy" id="1284222"/>
    <lineage>
        <taxon>Bacteria</taxon>
        <taxon>Pseudomonadati</taxon>
        <taxon>Planctomycetota</taxon>
        <taxon>Candidatus Brocadiia</taxon>
        <taxon>Candidatus Brocadiales</taxon>
        <taxon>Candidatus Scalinduaceae</taxon>
        <taxon>Candidatus Scalindua</taxon>
    </lineage>
</organism>
<dbReference type="OrthoDB" id="9810365at2"/>
<dbReference type="Pfam" id="PF13603">
    <property type="entry name" value="tRNA-synt_1_2"/>
    <property type="match status" value="1"/>
</dbReference>
<dbReference type="SUPFAM" id="SSF47323">
    <property type="entry name" value="Anticodon-binding domain of a subclass of class I aminoacyl-tRNA synthetases"/>
    <property type="match status" value="1"/>
</dbReference>
<evidence type="ECO:0000256" key="2">
    <source>
        <dbReference type="ARBA" id="ARBA00022490"/>
    </source>
</evidence>
<dbReference type="Pfam" id="PF00133">
    <property type="entry name" value="tRNA-synt_1"/>
    <property type="match status" value="1"/>
</dbReference>
<dbReference type="InterPro" id="IPR013155">
    <property type="entry name" value="M/V/L/I-tRNA-synth_anticd-bd"/>
</dbReference>
<evidence type="ECO:0000259" key="11">
    <source>
        <dbReference type="Pfam" id="PF00133"/>
    </source>
</evidence>
<proteinExistence type="inferred from homology"/>
<dbReference type="FunFam" id="1.10.730.10:FF:000002">
    <property type="entry name" value="Leucine--tRNA ligase"/>
    <property type="match status" value="1"/>
</dbReference>
<dbReference type="GO" id="GO:0005829">
    <property type="term" value="C:cytosol"/>
    <property type="evidence" value="ECO:0007669"/>
    <property type="project" value="TreeGrafter"/>
</dbReference>
<feature type="short sequence motif" description="'HIGH' region" evidence="9">
    <location>
        <begin position="43"/>
        <end position="53"/>
    </location>
</feature>
<sequence length="839" mass="96651">MNNREYKFSEIEKKWQDFWEGSGLFRVDEECDKNKFYCLVMFPYPSGTLHVGHGRNYIIGDVVSRYKIMKGYRVLSPIGWDAFGLPAENAAIANSIHPSIHTKNNIKKMKIQLEKWGVGYDWDREVASCEPDYYKWTQWIFLKLFEQNLAYKKKAAVNWCPSCATVLANEQVVDDLCERCDTKVKQRDLEQWFFKISDYAQRLLDDLDTLDGWPERVRTMQANWIGRSEGAKINFALDGSDKAVPCFTTRPDTIFGVTFMSLAPEHPIISELIDGTEYEKPVSAFIERVRGQSTIERTSESTEKEGIFTGRYVINPVNNERVPLWISNYALMGYGTGAVMAVPAHDQRDFEFAKKYNLPIKLVIQPAGDDTILNPDEMQEAYVEDGVQVNSDQFNGIPNREAIPKILDFFEEKDIGEKNINFRLRDWLISRQRYWGAPIPIIYCDSCGTVPVAEENLPVLLPDHVEFKPHGRSPLDDVDEFVKVTCPKCGGGARRETDTMDTFVDSSWYFLRYISSKDNNQAFDTTTANKWLPVDQYIGGIEHAILHLLYSRFITKVFFDLKLINFNEPFKNLFTQGMIIKDGAKMSKSKGNVVNPDLFTDKYGTDTQRLYTLFIAPPQRDAEWNDRGVIGSYRFLNRLWNTITSFEEHFNTIPTSEIKRNLFSKETKELYRQINITIKKVTEDIEKSWSFNTAIASIMEMLNIVVDFSAELRGKDFNDEVNINALNVLRLSLETTVKILAPFVPHICEELWEILEKNPSIFSEPWPTYDESAIAADEVEMVIQINGKVRSKLVVPSEINEDDLKLLVMENKKIHENLNGKRIIKTIVIPKKLVNLVVR</sequence>
<dbReference type="HAMAP" id="MF_00049_B">
    <property type="entry name" value="Leu_tRNA_synth_B"/>
    <property type="match status" value="1"/>
</dbReference>
<dbReference type="FunFam" id="3.40.50.620:FF:000003">
    <property type="entry name" value="Leucine--tRNA ligase"/>
    <property type="match status" value="1"/>
</dbReference>
<dbReference type="InterPro" id="IPR002300">
    <property type="entry name" value="aa-tRNA-synth_Ia"/>
</dbReference>
<dbReference type="InterPro" id="IPR025709">
    <property type="entry name" value="Leu_tRNA-synth_edit"/>
</dbReference>
<evidence type="ECO:0000313" key="16">
    <source>
        <dbReference type="Proteomes" id="UP000218542"/>
    </source>
</evidence>
<evidence type="ECO:0000256" key="8">
    <source>
        <dbReference type="ARBA" id="ARBA00047469"/>
    </source>
</evidence>
<evidence type="ECO:0000256" key="4">
    <source>
        <dbReference type="ARBA" id="ARBA00022741"/>
    </source>
</evidence>
<dbReference type="Gene3D" id="3.10.20.590">
    <property type="match status" value="1"/>
</dbReference>
<evidence type="ECO:0000256" key="7">
    <source>
        <dbReference type="ARBA" id="ARBA00023146"/>
    </source>
</evidence>
<keyword evidence="6 9" id="KW-0648">Protein biosynthesis</keyword>
<evidence type="ECO:0000256" key="1">
    <source>
        <dbReference type="ARBA" id="ARBA00005594"/>
    </source>
</evidence>
<dbReference type="FunFam" id="3.40.50.620:FF:000056">
    <property type="entry name" value="Leucine--tRNA ligase"/>
    <property type="match status" value="1"/>
</dbReference>
<evidence type="ECO:0000256" key="9">
    <source>
        <dbReference type="HAMAP-Rule" id="MF_00049"/>
    </source>
</evidence>
<dbReference type="PRINTS" id="PR00985">
    <property type="entry name" value="TRNASYNTHLEU"/>
</dbReference>
<feature type="domain" description="Methionyl/Valyl/Leucyl/Isoleucyl-tRNA synthetase anticodon-binding" evidence="12">
    <location>
        <begin position="668"/>
        <end position="799"/>
    </location>
</feature>
<gene>
    <name evidence="9" type="primary">leuS</name>
    <name evidence="15" type="ORF">SCALIN_C05_0014</name>
</gene>
<dbReference type="NCBIfam" id="TIGR00396">
    <property type="entry name" value="leuS_bact"/>
    <property type="match status" value="1"/>
</dbReference>
<feature type="domain" description="Methionyl/Leucyl tRNA synthetase" evidence="13">
    <location>
        <begin position="41"/>
        <end position="183"/>
    </location>
</feature>
<dbReference type="GO" id="GO:0006429">
    <property type="term" value="P:leucyl-tRNA aminoacylation"/>
    <property type="evidence" value="ECO:0007669"/>
    <property type="project" value="UniProtKB-UniRule"/>
</dbReference>
<dbReference type="Gene3D" id="3.40.50.620">
    <property type="entry name" value="HUPs"/>
    <property type="match status" value="2"/>
</dbReference>
<evidence type="ECO:0000259" key="14">
    <source>
        <dbReference type="Pfam" id="PF13603"/>
    </source>
</evidence>
<evidence type="ECO:0000256" key="6">
    <source>
        <dbReference type="ARBA" id="ARBA00022917"/>
    </source>
</evidence>